<proteinExistence type="predicted"/>
<dbReference type="GO" id="GO:0005634">
    <property type="term" value="C:nucleus"/>
    <property type="evidence" value="ECO:0007669"/>
    <property type="project" value="UniProtKB-SubCell"/>
</dbReference>
<comment type="subcellular location">
    <subcellularLocation>
        <location evidence="1">Nucleus</location>
    </subcellularLocation>
</comment>
<dbReference type="InterPro" id="IPR009057">
    <property type="entry name" value="Homeodomain-like_sf"/>
</dbReference>
<accession>A0AAD5PX57</accession>
<dbReference type="Proteomes" id="UP000820818">
    <property type="component" value="Linkage Group LG2"/>
</dbReference>
<comment type="caution">
    <text evidence="4">The sequence shown here is derived from an EMBL/GenBank/DDBJ whole genome shotgun (WGS) entry which is preliminary data.</text>
</comment>
<evidence type="ECO:0000259" key="3">
    <source>
        <dbReference type="PROSITE" id="PS51253"/>
    </source>
</evidence>
<dbReference type="PANTHER" id="PTHR19303">
    <property type="entry name" value="TRANSPOSON"/>
    <property type="match status" value="1"/>
</dbReference>
<dbReference type="InterPro" id="IPR050863">
    <property type="entry name" value="CenT-Element_Derived"/>
</dbReference>
<dbReference type="Pfam" id="PF03221">
    <property type="entry name" value="HTH_Tnp_Tc5"/>
    <property type="match status" value="1"/>
</dbReference>
<dbReference type="InterPro" id="IPR006600">
    <property type="entry name" value="HTH_CenpB_DNA-bd_dom"/>
</dbReference>
<dbReference type="SMART" id="SM00674">
    <property type="entry name" value="CENPB"/>
    <property type="match status" value="1"/>
</dbReference>
<dbReference type="Gene3D" id="1.10.10.60">
    <property type="entry name" value="Homeodomain-like"/>
    <property type="match status" value="1"/>
</dbReference>
<evidence type="ECO:0000313" key="4">
    <source>
        <dbReference type="EMBL" id="KAI9563191.1"/>
    </source>
</evidence>
<dbReference type="SUPFAM" id="SSF46689">
    <property type="entry name" value="Homeodomain-like"/>
    <property type="match status" value="1"/>
</dbReference>
<dbReference type="PANTHER" id="PTHR19303:SF73">
    <property type="entry name" value="PROTEIN PDC2"/>
    <property type="match status" value="1"/>
</dbReference>
<dbReference type="EMBL" id="WJBH02000002">
    <property type="protein sequence ID" value="KAI9563191.1"/>
    <property type="molecule type" value="Genomic_DNA"/>
</dbReference>
<protein>
    <recommendedName>
        <fullName evidence="3">HTH CENPB-type domain-containing protein</fullName>
    </recommendedName>
</protein>
<feature type="domain" description="HTH CENPB-type" evidence="3">
    <location>
        <begin position="81"/>
        <end position="152"/>
    </location>
</feature>
<keyword evidence="5" id="KW-1185">Reference proteome</keyword>
<organism evidence="4 5">
    <name type="scientific">Daphnia sinensis</name>
    <dbReference type="NCBI Taxonomy" id="1820382"/>
    <lineage>
        <taxon>Eukaryota</taxon>
        <taxon>Metazoa</taxon>
        <taxon>Ecdysozoa</taxon>
        <taxon>Arthropoda</taxon>
        <taxon>Crustacea</taxon>
        <taxon>Branchiopoda</taxon>
        <taxon>Diplostraca</taxon>
        <taxon>Cladocera</taxon>
        <taxon>Anomopoda</taxon>
        <taxon>Daphniidae</taxon>
        <taxon>Daphnia</taxon>
        <taxon>Daphnia similis group</taxon>
    </lineage>
</organism>
<dbReference type="PROSITE" id="PS51253">
    <property type="entry name" value="HTH_CENPB"/>
    <property type="match status" value="1"/>
</dbReference>
<evidence type="ECO:0000313" key="5">
    <source>
        <dbReference type="Proteomes" id="UP000820818"/>
    </source>
</evidence>
<dbReference type="GO" id="GO:0003677">
    <property type="term" value="F:DNA binding"/>
    <property type="evidence" value="ECO:0007669"/>
    <property type="project" value="UniProtKB-KW"/>
</dbReference>
<evidence type="ECO:0000256" key="1">
    <source>
        <dbReference type="ARBA" id="ARBA00004123"/>
    </source>
</evidence>
<sequence length="486" mass="55466">MADTAQQSRFKLTSTTPKTRLGLSLAERIKVIEARKMGKSMRQLATQFGCGKTQILNTLTQKERYIHEWEVMGRNNPSIGARKRFRHSRNEQINRSVHDWYQQQTASGLRVTGPMLQKQARHYATLLEISNFGASNGWLANFRRFYNIVSNSPHPKKQNFNITFHQYHPSAKNKDVVDHQTTSSKFHESSEFVPVIPVYHTYNRQSPTILRSAEQDPMCEENQQALELTGKQVNHSLPQIESFATIYNSSEPHLIKSVIPRRQLLQIRNAERMSSRNDIRFENEDVGNVSKERRIPRLVPITPVLDCLTEFANLACANGLLTLTMKDDCGHEWVEVRQSVASFRVPKHGYPAHLTRLVVDCSLQYFVEVLGQCVQRGSLHYNGNNNSLNYPEATSVLSAVNGNYVVCVGVGAIPDRMADEFRPKAVLEFETAKNTYLTHPDQRYRSNQCAKWIDYRLGPKCGACKQTTFEFSAAPMDLRCVSSNRK</sequence>
<reference evidence="4 5" key="1">
    <citation type="submission" date="2022-05" db="EMBL/GenBank/DDBJ databases">
        <title>A multi-omics perspective on studying reproductive biology in Daphnia sinensis.</title>
        <authorList>
            <person name="Jia J."/>
        </authorList>
    </citation>
    <scope>NUCLEOTIDE SEQUENCE [LARGE SCALE GENOMIC DNA]</scope>
    <source>
        <strain evidence="4 5">WSL</strain>
    </source>
</reference>
<name>A0AAD5PX57_9CRUS</name>
<gene>
    <name evidence="4" type="ORF">GHT06_010649</name>
</gene>
<dbReference type="AlphaFoldDB" id="A0AAD5PX57"/>
<keyword evidence="2" id="KW-0238">DNA-binding</keyword>
<evidence type="ECO:0000256" key="2">
    <source>
        <dbReference type="ARBA" id="ARBA00023125"/>
    </source>
</evidence>